<dbReference type="InterPro" id="IPR007372">
    <property type="entry name" value="Lipid/polyisoprenoid-bd_YceI"/>
</dbReference>
<dbReference type="SUPFAM" id="SSF101874">
    <property type="entry name" value="YceI-like"/>
    <property type="match status" value="1"/>
</dbReference>
<feature type="domain" description="Lipid/polyisoprenoid-binding YceI-like" evidence="2">
    <location>
        <begin position="39"/>
        <end position="195"/>
    </location>
</feature>
<gene>
    <name evidence="3" type="ORF">G3569_01680</name>
</gene>
<protein>
    <submittedName>
        <fullName evidence="3">YceI family protein</fullName>
    </submittedName>
</protein>
<dbReference type="Pfam" id="PF04264">
    <property type="entry name" value="YceI"/>
    <property type="match status" value="1"/>
</dbReference>
<dbReference type="Gene3D" id="2.40.128.110">
    <property type="entry name" value="Lipid/polyisoprenoid-binding, YceI-like"/>
    <property type="match status" value="1"/>
</dbReference>
<dbReference type="EMBL" id="JAALLS010000002">
    <property type="protein sequence ID" value="NGP87049.1"/>
    <property type="molecule type" value="Genomic_DNA"/>
</dbReference>
<proteinExistence type="predicted"/>
<dbReference type="Proteomes" id="UP000479132">
    <property type="component" value="Unassembled WGS sequence"/>
</dbReference>
<dbReference type="PANTHER" id="PTHR34406:SF1">
    <property type="entry name" value="PROTEIN YCEI"/>
    <property type="match status" value="1"/>
</dbReference>
<name>A0A6M1SZJ3_9BACT</name>
<dbReference type="PANTHER" id="PTHR34406">
    <property type="entry name" value="PROTEIN YCEI"/>
    <property type="match status" value="1"/>
</dbReference>
<evidence type="ECO:0000256" key="1">
    <source>
        <dbReference type="SAM" id="SignalP"/>
    </source>
</evidence>
<reference evidence="3 4" key="1">
    <citation type="submission" date="2020-02" db="EMBL/GenBank/DDBJ databases">
        <title>Aliifodinibius halophilus 2W32, complete genome.</title>
        <authorList>
            <person name="Li Y."/>
            <person name="Wu S."/>
        </authorList>
    </citation>
    <scope>NUCLEOTIDE SEQUENCE [LARGE SCALE GENOMIC DNA]</scope>
    <source>
        <strain evidence="3 4">2W32</strain>
    </source>
</reference>
<evidence type="ECO:0000313" key="4">
    <source>
        <dbReference type="Proteomes" id="UP000479132"/>
    </source>
</evidence>
<sequence>MKTLLTNLILILFVATSSLTAQTTDYVLLDKSTMQIDGTSTIHDWTSEVEEINTTINIEKEALKEETVNTPVKTFTMSIPVKSIESGKGGMNKKTYKALKEDDHPNITFKIDSTEMLNYNSSSSTMDLNVTGELAIAGVNRTISLPVKGAIQDEGIYKFTGNYEINMKDYDIDPPSAVFGTIKSGEKVTVSFELYFSADNPM</sequence>
<dbReference type="RefSeq" id="WP_165265451.1">
    <property type="nucleotide sequence ID" value="NZ_JAALLS010000002.1"/>
</dbReference>
<dbReference type="InterPro" id="IPR036761">
    <property type="entry name" value="TTHA0802/YceI-like_sf"/>
</dbReference>
<comment type="caution">
    <text evidence="3">The sequence shown here is derived from an EMBL/GenBank/DDBJ whole genome shotgun (WGS) entry which is preliminary data.</text>
</comment>
<evidence type="ECO:0000259" key="2">
    <source>
        <dbReference type="Pfam" id="PF04264"/>
    </source>
</evidence>
<accession>A0A6M1SZJ3</accession>
<organism evidence="3 4">
    <name type="scientific">Fodinibius halophilus</name>
    <dbReference type="NCBI Taxonomy" id="1736908"/>
    <lineage>
        <taxon>Bacteria</taxon>
        <taxon>Pseudomonadati</taxon>
        <taxon>Balneolota</taxon>
        <taxon>Balneolia</taxon>
        <taxon>Balneolales</taxon>
        <taxon>Balneolaceae</taxon>
        <taxon>Fodinibius</taxon>
    </lineage>
</organism>
<feature type="signal peptide" evidence="1">
    <location>
        <begin position="1"/>
        <end position="23"/>
    </location>
</feature>
<feature type="chain" id="PRO_5026807235" evidence="1">
    <location>
        <begin position="24"/>
        <end position="202"/>
    </location>
</feature>
<dbReference type="AlphaFoldDB" id="A0A6M1SZJ3"/>
<keyword evidence="1" id="KW-0732">Signal</keyword>
<keyword evidence="4" id="KW-1185">Reference proteome</keyword>
<evidence type="ECO:0000313" key="3">
    <source>
        <dbReference type="EMBL" id="NGP87049.1"/>
    </source>
</evidence>